<dbReference type="PANTHER" id="PTHR23037:SF22">
    <property type="entry name" value="CYTOKINE RECEPTOR COMMON SUBUNIT BETA"/>
    <property type="match status" value="1"/>
</dbReference>
<comment type="subcellular location">
    <subcellularLocation>
        <location evidence="1">Membrane</location>
        <topology evidence="1">Single-pass membrane protein</topology>
    </subcellularLocation>
</comment>
<comment type="similarity">
    <text evidence="2">Belongs to the type I cytokine receptor family. Type 4 subfamily.</text>
</comment>
<dbReference type="Ensembl" id="ENSORLT00000030453.1">
    <property type="protein sequence ID" value="ENSORLP00000030730.1"/>
    <property type="gene ID" value="ENSORLG00000026134.1"/>
</dbReference>
<accession>A0A3B3IBR4</accession>
<keyword evidence="6 10" id="KW-0472">Membrane</keyword>
<dbReference type="GO" id="GO:0016064">
    <property type="term" value="P:immunoglobulin mediated immune response"/>
    <property type="evidence" value="ECO:0000318"/>
    <property type="project" value="GO_Central"/>
</dbReference>
<dbReference type="Ensembl" id="ENSORLT00000029524.1">
    <property type="protein sequence ID" value="ENSORLP00000030198.1"/>
    <property type="gene ID" value="ENSORLG00000026134.1"/>
</dbReference>
<feature type="domain" description="Interleukin-2 receptor subunit beta N-terminal" evidence="12">
    <location>
        <begin position="42"/>
        <end position="126"/>
    </location>
</feature>
<dbReference type="Proteomes" id="UP000001038">
    <property type="component" value="Chromosome 1"/>
</dbReference>
<dbReference type="InterPro" id="IPR036116">
    <property type="entry name" value="FN3_sf"/>
</dbReference>
<keyword evidence="5 10" id="KW-1133">Transmembrane helix</keyword>
<dbReference type="Bgee" id="ENSORLG00000026134">
    <property type="expression patterns" value="Expressed in pharyngeal gill and 6 other cell types or tissues"/>
</dbReference>
<evidence type="ECO:0000256" key="2">
    <source>
        <dbReference type="ARBA" id="ARBA00008280"/>
    </source>
</evidence>
<dbReference type="Ensembl" id="ENSORLT00000032351.1">
    <property type="protein sequence ID" value="ENSORLP00000036486.1"/>
    <property type="gene ID" value="ENSORLG00000026134.1"/>
</dbReference>
<keyword evidence="3 10" id="KW-0812">Transmembrane</keyword>
<evidence type="ECO:0000256" key="9">
    <source>
        <dbReference type="SAM" id="MobiDB-lite"/>
    </source>
</evidence>
<evidence type="ECO:0000256" key="6">
    <source>
        <dbReference type="ARBA" id="ARBA00023136"/>
    </source>
</evidence>
<dbReference type="InterPro" id="IPR040951">
    <property type="entry name" value="IL2RB_N1"/>
</dbReference>
<evidence type="ECO:0000256" key="4">
    <source>
        <dbReference type="ARBA" id="ARBA00022729"/>
    </source>
</evidence>
<evidence type="ECO:0000256" key="8">
    <source>
        <dbReference type="ARBA" id="ARBA00023170"/>
    </source>
</evidence>
<gene>
    <name evidence="13" type="primary">LOC105354598</name>
</gene>
<evidence type="ECO:0000256" key="10">
    <source>
        <dbReference type="SAM" id="Phobius"/>
    </source>
</evidence>
<dbReference type="OrthoDB" id="8906725at2759"/>
<dbReference type="AlphaFoldDB" id="A0A3B3IBR4"/>
<dbReference type="Pfam" id="PF18707">
    <property type="entry name" value="IL2RB_N1"/>
    <property type="match status" value="1"/>
</dbReference>
<keyword evidence="8" id="KW-0675">Receptor</keyword>
<reference evidence="13" key="2">
    <citation type="submission" date="2025-05" db="UniProtKB">
        <authorList>
            <consortium name="Ensembl"/>
        </authorList>
    </citation>
    <scope>IDENTIFICATION</scope>
    <source>
        <strain evidence="13">Hd-rR</strain>
    </source>
</reference>
<dbReference type="STRING" id="8090.ENSORLP00000036486"/>
<dbReference type="GO" id="GO:0004896">
    <property type="term" value="F:cytokine receptor activity"/>
    <property type="evidence" value="ECO:0000318"/>
    <property type="project" value="GO_Central"/>
</dbReference>
<dbReference type="PROSITE" id="PS01355">
    <property type="entry name" value="HEMATOPO_REC_S_F1"/>
    <property type="match status" value="1"/>
</dbReference>
<evidence type="ECO:0000313" key="13">
    <source>
        <dbReference type="Ensembl" id="ENSORLP00000041196.1"/>
    </source>
</evidence>
<feature type="region of interest" description="Disordered" evidence="9">
    <location>
        <begin position="521"/>
        <end position="540"/>
    </location>
</feature>
<dbReference type="InterPro" id="IPR013783">
    <property type="entry name" value="Ig-like_fold"/>
</dbReference>
<dbReference type="GO" id="GO:0019221">
    <property type="term" value="P:cytokine-mediated signaling pathway"/>
    <property type="evidence" value="ECO:0000318"/>
    <property type="project" value="GO_Central"/>
</dbReference>
<evidence type="ECO:0000256" key="1">
    <source>
        <dbReference type="ARBA" id="ARBA00004167"/>
    </source>
</evidence>
<evidence type="ECO:0000256" key="7">
    <source>
        <dbReference type="ARBA" id="ARBA00023157"/>
    </source>
</evidence>
<keyword evidence="4 11" id="KW-0732">Signal</keyword>
<evidence type="ECO:0000256" key="3">
    <source>
        <dbReference type="ARBA" id="ARBA00022692"/>
    </source>
</evidence>
<dbReference type="Gene3D" id="2.60.40.10">
    <property type="entry name" value="Immunoglobulins"/>
    <property type="match status" value="2"/>
</dbReference>
<organism evidence="13 14">
    <name type="scientific">Oryzias latipes</name>
    <name type="common">Japanese rice fish</name>
    <name type="synonym">Japanese killifish</name>
    <dbReference type="NCBI Taxonomy" id="8090"/>
    <lineage>
        <taxon>Eukaryota</taxon>
        <taxon>Metazoa</taxon>
        <taxon>Chordata</taxon>
        <taxon>Craniata</taxon>
        <taxon>Vertebrata</taxon>
        <taxon>Euteleostomi</taxon>
        <taxon>Actinopterygii</taxon>
        <taxon>Neopterygii</taxon>
        <taxon>Teleostei</taxon>
        <taxon>Neoteleostei</taxon>
        <taxon>Acanthomorphata</taxon>
        <taxon>Ovalentaria</taxon>
        <taxon>Atherinomorphae</taxon>
        <taxon>Beloniformes</taxon>
        <taxon>Adrianichthyidae</taxon>
        <taxon>Oryziinae</taxon>
        <taxon>Oryzias</taxon>
    </lineage>
</organism>
<feature type="transmembrane region" description="Helical" evidence="10">
    <location>
        <begin position="254"/>
        <end position="275"/>
    </location>
</feature>
<evidence type="ECO:0000313" key="14">
    <source>
        <dbReference type="Proteomes" id="UP000001038"/>
    </source>
</evidence>
<dbReference type="GeneTree" id="ENSGT00510000049239"/>
<dbReference type="Ensembl" id="ENSORLT00000034389.1">
    <property type="protein sequence ID" value="ENSORLP00000033062.1"/>
    <property type="gene ID" value="ENSORLG00000026134.1"/>
</dbReference>
<evidence type="ECO:0000259" key="12">
    <source>
        <dbReference type="Pfam" id="PF18707"/>
    </source>
</evidence>
<feature type="chain" id="PRO_5044589186" description="Interleukin-2 receptor subunit beta N-terminal domain-containing protein" evidence="11">
    <location>
        <begin position="26"/>
        <end position="614"/>
    </location>
</feature>
<dbReference type="GO" id="GO:0009897">
    <property type="term" value="C:external side of plasma membrane"/>
    <property type="evidence" value="ECO:0000318"/>
    <property type="project" value="GO_Central"/>
</dbReference>
<protein>
    <recommendedName>
        <fullName evidence="12">Interleukin-2 receptor subunit beta N-terminal domain-containing protein</fullName>
    </recommendedName>
</protein>
<keyword evidence="7" id="KW-1015">Disulfide bond</keyword>
<evidence type="ECO:0000256" key="11">
    <source>
        <dbReference type="SAM" id="SignalP"/>
    </source>
</evidence>
<name>A0A3B3IBR4_ORYLA</name>
<evidence type="ECO:0000256" key="5">
    <source>
        <dbReference type="ARBA" id="ARBA00022989"/>
    </source>
</evidence>
<dbReference type="SUPFAM" id="SSF49265">
    <property type="entry name" value="Fibronectin type III"/>
    <property type="match status" value="1"/>
</dbReference>
<feature type="signal peptide" evidence="11">
    <location>
        <begin position="1"/>
        <end position="25"/>
    </location>
</feature>
<dbReference type="InterPro" id="IPR003531">
    <property type="entry name" value="Hempt_rcpt_S_F1_CS"/>
</dbReference>
<proteinExistence type="inferred from homology"/>
<reference evidence="13 14" key="1">
    <citation type="journal article" date="2007" name="Nature">
        <title>The medaka draft genome and insights into vertebrate genome evolution.</title>
        <authorList>
            <person name="Kasahara M."/>
            <person name="Naruse K."/>
            <person name="Sasaki S."/>
            <person name="Nakatani Y."/>
            <person name="Qu W."/>
            <person name="Ahsan B."/>
            <person name="Yamada T."/>
            <person name="Nagayasu Y."/>
            <person name="Doi K."/>
            <person name="Kasai Y."/>
            <person name="Jindo T."/>
            <person name="Kobayashi D."/>
            <person name="Shimada A."/>
            <person name="Toyoda A."/>
            <person name="Kuroki Y."/>
            <person name="Fujiyama A."/>
            <person name="Sasaki T."/>
            <person name="Shimizu A."/>
            <person name="Asakawa S."/>
            <person name="Shimizu N."/>
            <person name="Hashimoto S."/>
            <person name="Yang J."/>
            <person name="Lee Y."/>
            <person name="Matsushima K."/>
            <person name="Sugano S."/>
            <person name="Sakaizumi M."/>
            <person name="Narita T."/>
            <person name="Ohishi K."/>
            <person name="Haga S."/>
            <person name="Ohta F."/>
            <person name="Nomoto H."/>
            <person name="Nogata K."/>
            <person name="Morishita T."/>
            <person name="Endo T."/>
            <person name="Shin-I T."/>
            <person name="Takeda H."/>
            <person name="Morishita S."/>
            <person name="Kohara Y."/>
        </authorList>
    </citation>
    <scope>NUCLEOTIDE SEQUENCE [LARGE SCALE GENOMIC DNA]</scope>
    <source>
        <strain evidence="13 14">Hd-rR</strain>
    </source>
</reference>
<keyword evidence="14" id="KW-1185">Reference proteome</keyword>
<dbReference type="Ensembl" id="ENSORLT00000041842.1">
    <property type="protein sequence ID" value="ENSORLP00000041196.1"/>
    <property type="gene ID" value="ENSORLG00000026134.1"/>
</dbReference>
<sequence length="614" mass="68442">MTEMEKIKGFMSLLLPLLFLQISIASTSHCSPHSDHLDKTDFSCYSDLNSTITCVWNSTSVSNHKDSVCRIYTKSPISPLNASCVLEPVDFTKPAIKRCSMIFKRPFSFLSHEKYSIFLNCGSPTKTETKLFKPFCHAKVKAPGKPSINATTVSWLSHVPRHRILKDFSSQLEWKLQKQSWSDPLVKKKTLNCGQECEGQLDPEMLTQGETYEARVRVRATRSNVEGIWSEWSPTLIWVSSEGRPKSPSGTSMGVWNIAIPGAVAFVLIFFAAFLSKENIIRIYAAKKIIGPWIPNPSKAASLHKWSSLLFTSESLDCCLKEEGIASLELSFPVKAVQPIRPEEKILEENFNCESSSSGFSNPSYSALCPPPPPLFSQTSRDLLLCTPLGPALGQKETRKTEKDNETIGEAREEILKFLLKDSNNITTMQISDYEKVDHLRQQSVDSGTCSFEEVSQAEAVTDSFTLMDGVDERTLLKKEWDKENDGTMDFLRLIGSSENDLAKHPIQVCFDYERVSTPHADSPELPSLDSGLDSTVESQQESIEINDTSTHFPFPCSSPSFPQNNLNFCGSCSSPVLQPLLSHGKLDSLFLVPSNMIIEPSSNGYMPVKQEKS</sequence>
<dbReference type="PANTHER" id="PTHR23037">
    <property type="entry name" value="CYTOKINE RECEPTOR"/>
    <property type="match status" value="1"/>
</dbReference>